<evidence type="ECO:0000313" key="2">
    <source>
        <dbReference type="EMBL" id="MBW0490151.1"/>
    </source>
</evidence>
<name>A0A9Q3H3P9_9BASI</name>
<proteinExistence type="predicted"/>
<organism evidence="2 3">
    <name type="scientific">Austropuccinia psidii MF-1</name>
    <dbReference type="NCBI Taxonomy" id="1389203"/>
    <lineage>
        <taxon>Eukaryota</taxon>
        <taxon>Fungi</taxon>
        <taxon>Dikarya</taxon>
        <taxon>Basidiomycota</taxon>
        <taxon>Pucciniomycotina</taxon>
        <taxon>Pucciniomycetes</taxon>
        <taxon>Pucciniales</taxon>
        <taxon>Sphaerophragmiaceae</taxon>
        <taxon>Austropuccinia</taxon>
    </lineage>
</organism>
<dbReference type="EMBL" id="AVOT02010434">
    <property type="protein sequence ID" value="MBW0490151.1"/>
    <property type="molecule type" value="Genomic_DNA"/>
</dbReference>
<evidence type="ECO:0000256" key="1">
    <source>
        <dbReference type="SAM" id="MobiDB-lite"/>
    </source>
</evidence>
<dbReference type="AlphaFoldDB" id="A0A9Q3H3P9"/>
<dbReference type="Proteomes" id="UP000765509">
    <property type="component" value="Unassembled WGS sequence"/>
</dbReference>
<protein>
    <submittedName>
        <fullName evidence="2">Uncharacterized protein</fullName>
    </submittedName>
</protein>
<gene>
    <name evidence="2" type="ORF">O181_029866</name>
</gene>
<reference evidence="2" key="1">
    <citation type="submission" date="2021-03" db="EMBL/GenBank/DDBJ databases">
        <title>Draft genome sequence of rust myrtle Austropuccinia psidii MF-1, a brazilian biotype.</title>
        <authorList>
            <person name="Quecine M.C."/>
            <person name="Pachon D.M.R."/>
            <person name="Bonatelli M.L."/>
            <person name="Correr F.H."/>
            <person name="Franceschini L.M."/>
            <person name="Leite T.F."/>
            <person name="Margarido G.R.A."/>
            <person name="Almeida C.A."/>
            <person name="Ferrarezi J.A."/>
            <person name="Labate C.A."/>
        </authorList>
    </citation>
    <scope>NUCLEOTIDE SEQUENCE</scope>
    <source>
        <strain evidence="2">MF-1</strain>
    </source>
</reference>
<sequence length="137" mass="16394">MSFGPQKEFSRCFAAYRCLLIDNGHVSADDRDVFYQSWEDDDPRPKIERRKWQSRTRQDFKILVFRPKLLKIFEKVNFKRNLHFDFKTQPVYWQFTVNRGCCSTNELTNRSRPTKRNQGLTSQISSDTTQLTHQLLP</sequence>
<feature type="region of interest" description="Disordered" evidence="1">
    <location>
        <begin position="106"/>
        <end position="137"/>
    </location>
</feature>
<comment type="caution">
    <text evidence="2">The sequence shown here is derived from an EMBL/GenBank/DDBJ whole genome shotgun (WGS) entry which is preliminary data.</text>
</comment>
<keyword evidence="3" id="KW-1185">Reference proteome</keyword>
<evidence type="ECO:0000313" key="3">
    <source>
        <dbReference type="Proteomes" id="UP000765509"/>
    </source>
</evidence>
<accession>A0A9Q3H3P9</accession>